<proteinExistence type="predicted"/>
<dbReference type="InterPro" id="IPR052361">
    <property type="entry name" value="F-box_domain"/>
</dbReference>
<dbReference type="PANTHER" id="PTHR31790">
    <property type="entry name" value="OS02G0783600 PROTEIN"/>
    <property type="match status" value="1"/>
</dbReference>
<name>G7L6N4_MEDTR</name>
<sequence>MICLFGENFNSTDEYLEYYLRLWNPATRTTSQKFGHLGDFYKTFYCHGFYKFKFGFDNSNRTYKVVAYRYNPVRLRSNVKILSFGDNVWRDIESFPVVPLHSDSIYGDHFSEECVYLSGTLNWLAIHNNIGYICKDITVGQFYMLPPGFDEVPSVEPTFGVLGGCLCFSCFYNNTNFDFVIWQMKKFGVEESWTQFLKISCQNPSDKGFIEDDGMHYCRVVLLLLAEDGDTLMLKSKGDKDAVLYYWKDNRKEQIKFTASRFITNNITREEVCGFWAMDYTESLVSIS</sequence>
<accession>G7L6N4</accession>
<dbReference type="NCBIfam" id="TIGR01640">
    <property type="entry name" value="F_box_assoc_1"/>
    <property type="match status" value="1"/>
</dbReference>
<dbReference type="PaxDb" id="3880-AES80291"/>
<dbReference type="Proteomes" id="UP000002051">
    <property type="component" value="Unassembled WGS sequence"/>
</dbReference>
<evidence type="ECO:0000313" key="3">
    <source>
        <dbReference type="Proteomes" id="UP000002051"/>
    </source>
</evidence>
<reference evidence="2" key="3">
    <citation type="submission" date="2015-04" db="UniProtKB">
        <authorList>
            <consortium name="EnsemblPlants"/>
        </authorList>
    </citation>
    <scope>IDENTIFICATION</scope>
    <source>
        <strain evidence="2">cv. Jemalong A17</strain>
    </source>
</reference>
<organism evidence="1 3">
    <name type="scientific">Medicago truncatula</name>
    <name type="common">Barrel medic</name>
    <name type="synonym">Medicago tribuloides</name>
    <dbReference type="NCBI Taxonomy" id="3880"/>
    <lineage>
        <taxon>Eukaryota</taxon>
        <taxon>Viridiplantae</taxon>
        <taxon>Streptophyta</taxon>
        <taxon>Embryophyta</taxon>
        <taxon>Tracheophyta</taxon>
        <taxon>Spermatophyta</taxon>
        <taxon>Magnoliopsida</taxon>
        <taxon>eudicotyledons</taxon>
        <taxon>Gunneridae</taxon>
        <taxon>Pentapetalae</taxon>
        <taxon>rosids</taxon>
        <taxon>fabids</taxon>
        <taxon>Fabales</taxon>
        <taxon>Fabaceae</taxon>
        <taxon>Papilionoideae</taxon>
        <taxon>50 kb inversion clade</taxon>
        <taxon>NPAAA clade</taxon>
        <taxon>Hologalegina</taxon>
        <taxon>IRL clade</taxon>
        <taxon>Trifolieae</taxon>
        <taxon>Medicago</taxon>
    </lineage>
</organism>
<dbReference type="EnsemblPlants" id="AES80291">
    <property type="protein sequence ID" value="AES80291"/>
    <property type="gene ID" value="MTR_7g078960"/>
</dbReference>
<dbReference type="PANTHER" id="PTHR31790:SF81">
    <property type="entry name" value="PROTEIN, PUTATIVE-RELATED"/>
    <property type="match status" value="1"/>
</dbReference>
<reference evidence="1 3" key="2">
    <citation type="journal article" date="2014" name="BMC Genomics">
        <title>An improved genome release (version Mt4.0) for the model legume Medicago truncatula.</title>
        <authorList>
            <person name="Tang H."/>
            <person name="Krishnakumar V."/>
            <person name="Bidwell S."/>
            <person name="Rosen B."/>
            <person name="Chan A."/>
            <person name="Zhou S."/>
            <person name="Gentzbittel L."/>
            <person name="Childs K.L."/>
            <person name="Yandell M."/>
            <person name="Gundlach H."/>
            <person name="Mayer K.F."/>
            <person name="Schwartz D.C."/>
            <person name="Town C.D."/>
        </authorList>
    </citation>
    <scope>GENOME REANNOTATION</scope>
    <source>
        <strain evidence="2 3">cv. Jemalong A17</strain>
    </source>
</reference>
<dbReference type="AlphaFoldDB" id="G7L6N4"/>
<keyword evidence="3" id="KW-1185">Reference proteome</keyword>
<evidence type="ECO:0000313" key="1">
    <source>
        <dbReference type="EMBL" id="AES80291.1"/>
    </source>
</evidence>
<dbReference type="HOGENOM" id="CLU_027176_0_0_1"/>
<protein>
    <submittedName>
        <fullName evidence="1">F-box protein interaction domain protein</fullName>
    </submittedName>
</protein>
<evidence type="ECO:0000313" key="2">
    <source>
        <dbReference type="EnsemblPlants" id="AES80291"/>
    </source>
</evidence>
<gene>
    <name evidence="1" type="ordered locus">MTR_7g078960</name>
</gene>
<dbReference type="EMBL" id="CM001223">
    <property type="protein sequence ID" value="AES80291.1"/>
    <property type="molecule type" value="Genomic_DNA"/>
</dbReference>
<dbReference type="InterPro" id="IPR017451">
    <property type="entry name" value="F-box-assoc_interact_dom"/>
</dbReference>
<reference evidence="1 3" key="1">
    <citation type="journal article" date="2011" name="Nature">
        <title>The Medicago genome provides insight into the evolution of rhizobial symbioses.</title>
        <authorList>
            <person name="Young N.D."/>
            <person name="Debelle F."/>
            <person name="Oldroyd G.E."/>
            <person name="Geurts R."/>
            <person name="Cannon S.B."/>
            <person name="Udvardi M.K."/>
            <person name="Benedito V.A."/>
            <person name="Mayer K.F."/>
            <person name="Gouzy J."/>
            <person name="Schoof H."/>
            <person name="Van de Peer Y."/>
            <person name="Proost S."/>
            <person name="Cook D.R."/>
            <person name="Meyers B.C."/>
            <person name="Spannagl M."/>
            <person name="Cheung F."/>
            <person name="De Mita S."/>
            <person name="Krishnakumar V."/>
            <person name="Gundlach H."/>
            <person name="Zhou S."/>
            <person name="Mudge J."/>
            <person name="Bharti A.K."/>
            <person name="Murray J.D."/>
            <person name="Naoumkina M.A."/>
            <person name="Rosen B."/>
            <person name="Silverstein K.A."/>
            <person name="Tang H."/>
            <person name="Rombauts S."/>
            <person name="Zhao P.X."/>
            <person name="Zhou P."/>
            <person name="Barbe V."/>
            <person name="Bardou P."/>
            <person name="Bechner M."/>
            <person name="Bellec A."/>
            <person name="Berger A."/>
            <person name="Berges H."/>
            <person name="Bidwell S."/>
            <person name="Bisseling T."/>
            <person name="Choisne N."/>
            <person name="Couloux A."/>
            <person name="Denny R."/>
            <person name="Deshpande S."/>
            <person name="Dai X."/>
            <person name="Doyle J.J."/>
            <person name="Dudez A.M."/>
            <person name="Farmer A.D."/>
            <person name="Fouteau S."/>
            <person name="Franken C."/>
            <person name="Gibelin C."/>
            <person name="Gish J."/>
            <person name="Goldstein S."/>
            <person name="Gonzalez A.J."/>
            <person name="Green P.J."/>
            <person name="Hallab A."/>
            <person name="Hartog M."/>
            <person name="Hua A."/>
            <person name="Humphray S.J."/>
            <person name="Jeong D.H."/>
            <person name="Jing Y."/>
            <person name="Jocker A."/>
            <person name="Kenton S.M."/>
            <person name="Kim D.J."/>
            <person name="Klee K."/>
            <person name="Lai H."/>
            <person name="Lang C."/>
            <person name="Lin S."/>
            <person name="Macmil S.L."/>
            <person name="Magdelenat G."/>
            <person name="Matthews L."/>
            <person name="McCorrison J."/>
            <person name="Monaghan E.L."/>
            <person name="Mun J.H."/>
            <person name="Najar F.Z."/>
            <person name="Nicholson C."/>
            <person name="Noirot C."/>
            <person name="O'Bleness M."/>
            <person name="Paule C.R."/>
            <person name="Poulain J."/>
            <person name="Prion F."/>
            <person name="Qin B."/>
            <person name="Qu C."/>
            <person name="Retzel E.F."/>
            <person name="Riddle C."/>
            <person name="Sallet E."/>
            <person name="Samain S."/>
            <person name="Samson N."/>
            <person name="Sanders I."/>
            <person name="Saurat O."/>
            <person name="Scarpelli C."/>
            <person name="Schiex T."/>
            <person name="Segurens B."/>
            <person name="Severin A.J."/>
            <person name="Sherrier D.J."/>
            <person name="Shi R."/>
            <person name="Sims S."/>
            <person name="Singer S.R."/>
            <person name="Sinharoy S."/>
            <person name="Sterck L."/>
            <person name="Viollet A."/>
            <person name="Wang B.B."/>
            <person name="Wang K."/>
            <person name="Wang M."/>
            <person name="Wang X."/>
            <person name="Warfsmann J."/>
            <person name="Weissenbach J."/>
            <person name="White D.D."/>
            <person name="White J.D."/>
            <person name="Wiley G.B."/>
            <person name="Wincker P."/>
            <person name="Xing Y."/>
            <person name="Yang L."/>
            <person name="Yao Z."/>
            <person name="Ying F."/>
            <person name="Zhai J."/>
            <person name="Zhou L."/>
            <person name="Zuber A."/>
            <person name="Denarie J."/>
            <person name="Dixon R.A."/>
            <person name="May G.D."/>
            <person name="Schwartz D.C."/>
            <person name="Rogers J."/>
            <person name="Quetier F."/>
            <person name="Town C.D."/>
            <person name="Roe B.A."/>
        </authorList>
    </citation>
    <scope>NUCLEOTIDE SEQUENCE [LARGE SCALE GENOMIC DNA]</scope>
    <source>
        <strain evidence="1">A17</strain>
        <strain evidence="2 3">cv. Jemalong A17</strain>
    </source>
</reference>